<evidence type="ECO:0000256" key="2">
    <source>
        <dbReference type="SAM" id="MobiDB-lite"/>
    </source>
</evidence>
<feature type="non-terminal residue" evidence="3">
    <location>
        <position position="1"/>
    </location>
</feature>
<proteinExistence type="predicted"/>
<feature type="compositionally biased region" description="Basic and acidic residues" evidence="2">
    <location>
        <begin position="170"/>
        <end position="182"/>
    </location>
</feature>
<dbReference type="Proteomes" id="UP000807716">
    <property type="component" value="Unassembled WGS sequence"/>
</dbReference>
<feature type="coiled-coil region" evidence="1">
    <location>
        <begin position="75"/>
        <end position="131"/>
    </location>
</feature>
<evidence type="ECO:0000256" key="1">
    <source>
        <dbReference type="SAM" id="Coils"/>
    </source>
</evidence>
<feature type="compositionally biased region" description="Basic and acidic residues" evidence="2">
    <location>
        <begin position="291"/>
        <end position="300"/>
    </location>
</feature>
<feature type="compositionally biased region" description="Basic and acidic residues" evidence="2">
    <location>
        <begin position="376"/>
        <end position="416"/>
    </location>
</feature>
<accession>A0A9P6TWQ9</accession>
<evidence type="ECO:0000313" key="3">
    <source>
        <dbReference type="EMBL" id="KAG0249953.1"/>
    </source>
</evidence>
<dbReference type="AlphaFoldDB" id="A0A9P6TWQ9"/>
<feature type="compositionally biased region" description="Basic and acidic residues" evidence="2">
    <location>
        <begin position="229"/>
        <end position="239"/>
    </location>
</feature>
<comment type="caution">
    <text evidence="3">The sequence shown here is derived from an EMBL/GenBank/DDBJ whole genome shotgun (WGS) entry which is preliminary data.</text>
</comment>
<evidence type="ECO:0000313" key="4">
    <source>
        <dbReference type="Proteomes" id="UP000807716"/>
    </source>
</evidence>
<dbReference type="EMBL" id="JAAAJB010000917">
    <property type="protein sequence ID" value="KAG0249953.1"/>
    <property type="molecule type" value="Genomic_DNA"/>
</dbReference>
<feature type="compositionally biased region" description="Basic and acidic residues" evidence="2">
    <location>
        <begin position="322"/>
        <end position="336"/>
    </location>
</feature>
<protein>
    <submittedName>
        <fullName evidence="3">Uncharacterized protein</fullName>
    </submittedName>
</protein>
<feature type="region of interest" description="Disordered" evidence="2">
    <location>
        <begin position="168"/>
        <end position="542"/>
    </location>
</feature>
<sequence length="542" mass="61670">MPITRVSRYLSSIERRECKTLTIQRAAREHMLETRRYIQPQDAKITIKPLPPVVDFAAWSKREALYKEDLQRQVMRHWESTVVQMKQQLQQQEALRLSQLHQQALLARQAEQQALQQKEAAQQALLAQQAEQQALLQRQAEQQALQQKEAAQQALLAHQADRQAWLNRQAEQHASTDKKEDQQASLAQQADRQAWLNRQAEQHASTDNNADHQALPRQKEAQEQIEQGARQRKEGEAKQIRQHRKSQVVRPSPYARATRRHAPGSPSTSPRLAPRSGGPIPSTLSLQKLVTKAEKQKDTKQASPAQQADRQAWLKVQAEQHASTDSKVEQQTERRAWLNSQAEQHASTDKTEDQQASLARQEDRQAWLKGQAEQHASTDNKVEQQTERRAWLNRQEEQHASTDKTEDQQASRDQQADRQAWLNRQAEQHASTNKKEDHQALPARHKEAQQRMEQGALQRKEGEAMQIRQHRKSQVARPSPYARATRRHAPGSPSTSPRLAPRSGAPIPSTLILQGPPMPPMNQAAKPTTNATPSSAQGHKPV</sequence>
<gene>
    <name evidence="3" type="ORF">DFQ27_009692</name>
</gene>
<feature type="compositionally biased region" description="Polar residues" evidence="2">
    <location>
        <begin position="525"/>
        <end position="542"/>
    </location>
</feature>
<organism evidence="3 4">
    <name type="scientific">Actinomortierella ambigua</name>
    <dbReference type="NCBI Taxonomy" id="1343610"/>
    <lineage>
        <taxon>Eukaryota</taxon>
        <taxon>Fungi</taxon>
        <taxon>Fungi incertae sedis</taxon>
        <taxon>Mucoromycota</taxon>
        <taxon>Mortierellomycotina</taxon>
        <taxon>Mortierellomycetes</taxon>
        <taxon>Mortierellales</taxon>
        <taxon>Mortierellaceae</taxon>
        <taxon>Actinomortierella</taxon>
    </lineage>
</organism>
<keyword evidence="4" id="KW-1185">Reference proteome</keyword>
<reference evidence="3" key="1">
    <citation type="journal article" date="2020" name="Fungal Divers.">
        <title>Resolving the Mortierellaceae phylogeny through synthesis of multi-gene phylogenetics and phylogenomics.</title>
        <authorList>
            <person name="Vandepol N."/>
            <person name="Liber J."/>
            <person name="Desiro A."/>
            <person name="Na H."/>
            <person name="Kennedy M."/>
            <person name="Barry K."/>
            <person name="Grigoriev I.V."/>
            <person name="Miller A.N."/>
            <person name="O'Donnell K."/>
            <person name="Stajich J.E."/>
            <person name="Bonito G."/>
        </authorList>
    </citation>
    <scope>NUCLEOTIDE SEQUENCE</scope>
    <source>
        <strain evidence="3">BC1065</strain>
    </source>
</reference>
<keyword evidence="1" id="KW-0175">Coiled coil</keyword>
<feature type="compositionally biased region" description="Basic and acidic residues" evidence="2">
    <location>
        <begin position="433"/>
        <end position="450"/>
    </location>
</feature>
<name>A0A9P6TWQ9_9FUNG</name>